<dbReference type="AlphaFoldDB" id="A0A2P2Q0Z3"/>
<evidence type="ECO:0000313" key="1">
    <source>
        <dbReference type="EMBL" id="MBX60654.1"/>
    </source>
</evidence>
<organism evidence="1">
    <name type="scientific">Rhizophora mucronata</name>
    <name type="common">Asiatic mangrove</name>
    <dbReference type="NCBI Taxonomy" id="61149"/>
    <lineage>
        <taxon>Eukaryota</taxon>
        <taxon>Viridiplantae</taxon>
        <taxon>Streptophyta</taxon>
        <taxon>Embryophyta</taxon>
        <taxon>Tracheophyta</taxon>
        <taxon>Spermatophyta</taxon>
        <taxon>Magnoliopsida</taxon>
        <taxon>eudicotyledons</taxon>
        <taxon>Gunneridae</taxon>
        <taxon>Pentapetalae</taxon>
        <taxon>rosids</taxon>
        <taxon>fabids</taxon>
        <taxon>Malpighiales</taxon>
        <taxon>Rhizophoraceae</taxon>
        <taxon>Rhizophora</taxon>
    </lineage>
</organism>
<reference evidence="1" key="1">
    <citation type="submission" date="2018-02" db="EMBL/GenBank/DDBJ databases">
        <title>Rhizophora mucronata_Transcriptome.</title>
        <authorList>
            <person name="Meera S.P."/>
            <person name="Sreeshan A."/>
            <person name="Augustine A."/>
        </authorList>
    </citation>
    <scope>NUCLEOTIDE SEQUENCE</scope>
    <source>
        <tissue evidence="1">Leaf</tissue>
    </source>
</reference>
<sequence>MHRLRSLSHLPWHMGQDIKLRNRTEVGFISLWVTVSVQR</sequence>
<accession>A0A2P2Q0Z3</accession>
<name>A0A2P2Q0Z3_RHIMU</name>
<protein>
    <submittedName>
        <fullName evidence="1">Uncharacterized protein</fullName>
    </submittedName>
</protein>
<dbReference type="EMBL" id="GGEC01080170">
    <property type="protein sequence ID" value="MBX60654.1"/>
    <property type="molecule type" value="Transcribed_RNA"/>
</dbReference>
<proteinExistence type="predicted"/>